<proteinExistence type="predicted"/>
<dbReference type="EMBL" id="BARV01032217">
    <property type="protein sequence ID" value="GAI32868.1"/>
    <property type="molecule type" value="Genomic_DNA"/>
</dbReference>
<accession>X1MNH1</accession>
<organism evidence="1">
    <name type="scientific">marine sediment metagenome</name>
    <dbReference type="NCBI Taxonomy" id="412755"/>
    <lineage>
        <taxon>unclassified sequences</taxon>
        <taxon>metagenomes</taxon>
        <taxon>ecological metagenomes</taxon>
    </lineage>
</organism>
<comment type="caution">
    <text evidence="1">The sequence shown here is derived from an EMBL/GenBank/DDBJ whole genome shotgun (WGS) entry which is preliminary data.</text>
</comment>
<reference evidence="1" key="1">
    <citation type="journal article" date="2014" name="Front. Microbiol.">
        <title>High frequency of phylogenetically diverse reductive dehalogenase-homologous genes in deep subseafloor sedimentary metagenomes.</title>
        <authorList>
            <person name="Kawai M."/>
            <person name="Futagami T."/>
            <person name="Toyoda A."/>
            <person name="Takaki Y."/>
            <person name="Nishi S."/>
            <person name="Hori S."/>
            <person name="Arai W."/>
            <person name="Tsubouchi T."/>
            <person name="Morono Y."/>
            <person name="Uchiyama I."/>
            <person name="Ito T."/>
            <person name="Fujiyama A."/>
            <person name="Inagaki F."/>
            <person name="Takami H."/>
        </authorList>
    </citation>
    <scope>NUCLEOTIDE SEQUENCE</scope>
    <source>
        <strain evidence="1">Expedition CK06-06</strain>
    </source>
</reference>
<name>X1MNH1_9ZZZZ</name>
<evidence type="ECO:0000313" key="1">
    <source>
        <dbReference type="EMBL" id="GAI32868.1"/>
    </source>
</evidence>
<sequence>KINIPLKKRKIAIVGFDIDQEPKPKYKIYYLAHFLEEKCQDKGGPSSLERKIFTFLKPVSSHYHFGERYQGSQFISRKFGVQLKNGLKKETLEKLLSLSGHTDCLREVSTLIKSAKGKIHVVDIEKDNLILYIRF</sequence>
<dbReference type="AlphaFoldDB" id="X1MNH1"/>
<gene>
    <name evidence="1" type="ORF">S06H3_50837</name>
</gene>
<protein>
    <submittedName>
        <fullName evidence="1">Uncharacterized protein</fullName>
    </submittedName>
</protein>
<feature type="non-terminal residue" evidence="1">
    <location>
        <position position="1"/>
    </location>
</feature>